<proteinExistence type="evidence at protein level"/>
<dbReference type="EC" id="3.1.3.48" evidence="2"/>
<evidence type="ECO:0000256" key="2">
    <source>
        <dbReference type="ARBA" id="ARBA00013064"/>
    </source>
</evidence>
<dbReference type="InterPro" id="IPR000242">
    <property type="entry name" value="PTP_cat"/>
</dbReference>
<dbReference type="SMART" id="SM00194">
    <property type="entry name" value="PTPc"/>
    <property type="match status" value="1"/>
</dbReference>
<evidence type="ECO:0000256" key="3">
    <source>
        <dbReference type="ARBA" id="ARBA00022490"/>
    </source>
</evidence>
<evidence type="ECO:0000256" key="7">
    <source>
        <dbReference type="SAM" id="MobiDB-lite"/>
    </source>
</evidence>
<evidence type="ECO:0000313" key="10">
    <source>
        <dbReference type="EMBL" id="ONM19527.1"/>
    </source>
</evidence>
<dbReference type="Gramene" id="Zm00001eb091350_T001">
    <property type="protein sequence ID" value="Zm00001eb091350_P001"/>
    <property type="gene ID" value="Zm00001eb091350"/>
</dbReference>
<feature type="region of interest" description="Disordered" evidence="7">
    <location>
        <begin position="138"/>
        <end position="217"/>
    </location>
</feature>
<feature type="domain" description="Tyrosine specific protein phosphatases" evidence="9">
    <location>
        <begin position="419"/>
        <end position="490"/>
    </location>
</feature>
<dbReference type="GO" id="GO:0005737">
    <property type="term" value="C:cytoplasm"/>
    <property type="evidence" value="ECO:0007669"/>
    <property type="project" value="UniProtKB-SubCell"/>
</dbReference>
<dbReference type="InterPro" id="IPR050348">
    <property type="entry name" value="Protein-Tyr_Phosphatase"/>
</dbReference>
<dbReference type="Gene3D" id="3.90.190.10">
    <property type="entry name" value="Protein tyrosine phosphatase superfamily"/>
    <property type="match status" value="1"/>
</dbReference>
<dbReference type="EnsemblPlants" id="Zm00001eb091350_T001">
    <property type="protein sequence ID" value="Zm00001eb091350_P001"/>
    <property type="gene ID" value="Zm00001eb091350"/>
</dbReference>
<dbReference type="GO" id="GO:0004725">
    <property type="term" value="F:protein tyrosine phosphatase activity"/>
    <property type="evidence" value="ECO:0007669"/>
    <property type="project" value="UniProtKB-EC"/>
</dbReference>
<keyword evidence="13" id="KW-1267">Proteomics identification</keyword>
<dbReference type="PANTHER" id="PTHR19134">
    <property type="entry name" value="RECEPTOR-TYPE TYROSINE-PROTEIN PHOSPHATASE"/>
    <property type="match status" value="1"/>
</dbReference>
<gene>
    <name evidence="11" type="primary">LOC100382937</name>
    <name evidence="10" type="ORF">ZEAMMB73_Zm00001d004751</name>
</gene>
<dbReference type="PROSITE" id="PS50056">
    <property type="entry name" value="TYR_PHOSPHATASE_2"/>
    <property type="match status" value="1"/>
</dbReference>
<evidence type="ECO:0000256" key="4">
    <source>
        <dbReference type="ARBA" id="ARBA00022553"/>
    </source>
</evidence>
<dbReference type="PaxDb" id="4577-GRMZM2G416491_P01"/>
<reference evidence="11" key="3">
    <citation type="submission" date="2021-05" db="UniProtKB">
        <authorList>
            <consortium name="EnsemblPlants"/>
        </authorList>
    </citation>
    <scope>IDENTIFICATION</scope>
    <source>
        <strain evidence="11">cv. B73</strain>
    </source>
</reference>
<keyword evidence="5" id="KW-0378">Hydrolase</keyword>
<evidence type="ECO:0000256" key="6">
    <source>
        <dbReference type="ARBA" id="ARBA00022912"/>
    </source>
</evidence>
<evidence type="ECO:0007829" key="13">
    <source>
        <dbReference type="PeptideAtlas" id="A0A1D6EHC5"/>
    </source>
</evidence>
<sequence length="516" mass="57144">MTLMVGLGPPLLAVSNPVSGFTFPLRVSSRLSPRRVAVESAIPFTPVPLPCNREQKPPFQNEDEPAAGAVPSRAPPAPGHLLRVGSRASERHPRLSSPSASPTRRLLASEVKSSTPYHHREFQPIHFRGLLPSALFKPSATATPTTPPAASPASSPSPPTIHASKRRRRETEATGNTPLRGGRGPAPRRRSSTPPPLSLPAAEFDPLDPDADPPPKLLTADEVRLCKQALKALDKKVGKPATLTKEFRSLPDIRTELQSVQKFSVARKQENRGRNRYTDVLPFDQSRVQLESSTGNDYINASHIEIAGRNLTKFISTQGPLANTIEDFWQMVYENHCPVIVMLTKFDGLKCDEYLPLSKGQAVFGKFTIKITKFRKDGQLLLRGVEIRQDESDEVRSLLHIEYPEWPDHGVPNSSADVRRILKRLYHIPRERPIVAHCSAGIGRTGAYTTIHNTIERILLGEQGAADLVETVKKFRSQRPGMVQTEEQYKCCHHAIRDELEDLVSSSKIEPLSRNG</sequence>
<dbReference type="KEGG" id="zma:100382937"/>
<dbReference type="STRING" id="4577.A0A1D6EHC5"/>
<comment type="subcellular location">
    <subcellularLocation>
        <location evidence="1">Cytoplasm</location>
    </subcellularLocation>
</comment>
<dbReference type="FunFam" id="3.90.190.10:FF:000045">
    <property type="entry name" value="Tyrosine-protein phosphatase non-receptor type 12"/>
    <property type="match status" value="1"/>
</dbReference>
<dbReference type="PROSITE" id="PS50055">
    <property type="entry name" value="TYR_PHOSPHATASE_PTP"/>
    <property type="match status" value="1"/>
</dbReference>
<dbReference type="InterPro" id="IPR029021">
    <property type="entry name" value="Prot-tyrosine_phosphatase-like"/>
</dbReference>
<keyword evidence="3" id="KW-0963">Cytoplasm</keyword>
<dbReference type="PANTHER" id="PTHR19134:SF492">
    <property type="entry name" value="PROTEIN-TYROSINE-PHOSPHATASE PTP1"/>
    <property type="match status" value="1"/>
</dbReference>
<protein>
    <recommendedName>
        <fullName evidence="2">protein-tyrosine-phosphatase</fullName>
        <ecNumber evidence="2">3.1.3.48</ecNumber>
    </recommendedName>
</protein>
<name>A0A1D6EHC5_MAIZE</name>
<dbReference type="RefSeq" id="NP_001169094.2">
    <property type="nucleotide sequence ID" value="NM_001175623.2"/>
</dbReference>
<reference evidence="11" key="2">
    <citation type="submission" date="2019-07" db="EMBL/GenBank/DDBJ databases">
        <authorList>
            <person name="Seetharam A."/>
            <person name="Woodhouse M."/>
            <person name="Cannon E."/>
        </authorList>
    </citation>
    <scope>NUCLEOTIDE SEQUENCE [LARGE SCALE GENOMIC DNA]</scope>
    <source>
        <strain evidence="11">cv. B73</strain>
    </source>
</reference>
<keyword evidence="6" id="KW-0904">Protein phosphatase</keyword>
<evidence type="ECO:0000256" key="1">
    <source>
        <dbReference type="ARBA" id="ARBA00004496"/>
    </source>
</evidence>
<dbReference type="Proteomes" id="UP000007305">
    <property type="component" value="Chromosome 2"/>
</dbReference>
<feature type="region of interest" description="Disordered" evidence="7">
    <location>
        <begin position="49"/>
        <end position="120"/>
    </location>
</feature>
<dbReference type="eggNOG" id="KOG0789">
    <property type="taxonomic scope" value="Eukaryota"/>
</dbReference>
<dbReference type="Pfam" id="PF00102">
    <property type="entry name" value="Y_phosphatase"/>
    <property type="match status" value="1"/>
</dbReference>
<feature type="domain" description="Tyrosine-protein phosphatase" evidence="8">
    <location>
        <begin position="243"/>
        <end position="499"/>
    </location>
</feature>
<dbReference type="InterPro" id="IPR003595">
    <property type="entry name" value="Tyr_Pase_cat"/>
</dbReference>
<dbReference type="SUPFAM" id="SSF52799">
    <property type="entry name" value="(Phosphotyrosine protein) phosphatases II"/>
    <property type="match status" value="1"/>
</dbReference>
<feature type="compositionally biased region" description="Pro residues" evidence="7">
    <location>
        <begin position="145"/>
        <end position="159"/>
    </location>
</feature>
<evidence type="ECO:0000313" key="12">
    <source>
        <dbReference type="Proteomes" id="UP000007305"/>
    </source>
</evidence>
<evidence type="ECO:0000259" key="9">
    <source>
        <dbReference type="PROSITE" id="PS50056"/>
    </source>
</evidence>
<dbReference type="AlphaFoldDB" id="A0A1D6EHC5"/>
<evidence type="ECO:0000256" key="5">
    <source>
        <dbReference type="ARBA" id="ARBA00022801"/>
    </source>
</evidence>
<dbReference type="InterPro" id="IPR000387">
    <property type="entry name" value="Tyr_Pase_dom"/>
</dbReference>
<keyword evidence="12" id="KW-1185">Reference proteome</keyword>
<accession>A0A3L6G123</accession>
<dbReference type="EMBL" id="CM007648">
    <property type="protein sequence ID" value="ONM19527.1"/>
    <property type="molecule type" value="Genomic_DNA"/>
</dbReference>
<dbReference type="SMART" id="SM00404">
    <property type="entry name" value="PTPc_motif"/>
    <property type="match status" value="1"/>
</dbReference>
<evidence type="ECO:0000313" key="11">
    <source>
        <dbReference type="EnsemblPlants" id="Zm00001eb091350_P001"/>
    </source>
</evidence>
<dbReference type="PRINTS" id="PR00700">
    <property type="entry name" value="PRTYPHPHTASE"/>
</dbReference>
<dbReference type="ExpressionAtlas" id="A0A1D6EHC5">
    <property type="expression patterns" value="baseline and differential"/>
</dbReference>
<dbReference type="SMR" id="A0A1D6EHC5"/>
<dbReference type="EMBL" id="CM007648">
    <property type="protein sequence ID" value="ONM19526.1"/>
    <property type="molecule type" value="Genomic_DNA"/>
</dbReference>
<keyword evidence="4" id="KW-0597">Phosphoprotein</keyword>
<organism evidence="10">
    <name type="scientific">Zea mays</name>
    <name type="common">Maize</name>
    <dbReference type="NCBI Taxonomy" id="4577"/>
    <lineage>
        <taxon>Eukaryota</taxon>
        <taxon>Viridiplantae</taxon>
        <taxon>Streptophyta</taxon>
        <taxon>Embryophyta</taxon>
        <taxon>Tracheophyta</taxon>
        <taxon>Spermatophyta</taxon>
        <taxon>Magnoliopsida</taxon>
        <taxon>Liliopsida</taxon>
        <taxon>Poales</taxon>
        <taxon>Poaceae</taxon>
        <taxon>PACMAD clade</taxon>
        <taxon>Panicoideae</taxon>
        <taxon>Andropogonodae</taxon>
        <taxon>Andropogoneae</taxon>
        <taxon>Tripsacinae</taxon>
        <taxon>Zea</taxon>
    </lineage>
</organism>
<dbReference type="GeneID" id="100382937"/>
<accession>A0A1D6EHC5</accession>
<evidence type="ECO:0000259" key="8">
    <source>
        <dbReference type="PROSITE" id="PS50055"/>
    </source>
</evidence>
<reference evidence="10 12" key="1">
    <citation type="submission" date="2015-12" db="EMBL/GenBank/DDBJ databases">
        <title>Update maize B73 reference genome by single molecule sequencing technologies.</title>
        <authorList>
            <consortium name="Maize Genome Sequencing Project"/>
            <person name="Ware D."/>
        </authorList>
    </citation>
    <scope>NUCLEOTIDE SEQUENCE [LARGE SCALE GENOMIC DNA]</scope>
    <source>
        <strain evidence="12">cv. B73</strain>
        <tissue evidence="10">Seedling</tissue>
    </source>
</reference>